<accession>A0A8K0CLM4</accession>
<evidence type="ECO:0000256" key="1">
    <source>
        <dbReference type="SAM" id="MobiDB-lite"/>
    </source>
</evidence>
<name>A0A8K0CLM4_IGNLU</name>
<feature type="compositionally biased region" description="Basic and acidic residues" evidence="1">
    <location>
        <begin position="48"/>
        <end position="69"/>
    </location>
</feature>
<gene>
    <name evidence="3" type="ORF">ILUMI_18272</name>
</gene>
<proteinExistence type="predicted"/>
<dbReference type="EMBL" id="VTPC01081184">
    <property type="protein sequence ID" value="KAF2887901.1"/>
    <property type="molecule type" value="Genomic_DNA"/>
</dbReference>
<evidence type="ECO:0000313" key="3">
    <source>
        <dbReference type="EMBL" id="KAF2887901.1"/>
    </source>
</evidence>
<feature type="domain" description="PiggyBac transposable element-derived protein" evidence="2">
    <location>
        <begin position="63"/>
        <end position="178"/>
    </location>
</feature>
<dbReference type="Pfam" id="PF13843">
    <property type="entry name" value="DDE_Tnp_1_7"/>
    <property type="match status" value="1"/>
</dbReference>
<comment type="caution">
    <text evidence="3">The sequence shown here is derived from an EMBL/GenBank/DDBJ whole genome shotgun (WGS) entry which is preliminary data.</text>
</comment>
<organism evidence="3 4">
    <name type="scientific">Ignelater luminosus</name>
    <name type="common">Cucubano</name>
    <name type="synonym">Pyrophorus luminosus</name>
    <dbReference type="NCBI Taxonomy" id="2038154"/>
    <lineage>
        <taxon>Eukaryota</taxon>
        <taxon>Metazoa</taxon>
        <taxon>Ecdysozoa</taxon>
        <taxon>Arthropoda</taxon>
        <taxon>Hexapoda</taxon>
        <taxon>Insecta</taxon>
        <taxon>Pterygota</taxon>
        <taxon>Neoptera</taxon>
        <taxon>Endopterygota</taxon>
        <taxon>Coleoptera</taxon>
        <taxon>Polyphaga</taxon>
        <taxon>Elateriformia</taxon>
        <taxon>Elateroidea</taxon>
        <taxon>Elateridae</taxon>
        <taxon>Agrypninae</taxon>
        <taxon>Pyrophorini</taxon>
        <taxon>Ignelater</taxon>
    </lineage>
</organism>
<dbReference type="AlphaFoldDB" id="A0A8K0CLM4"/>
<evidence type="ECO:0000259" key="2">
    <source>
        <dbReference type="Pfam" id="PF13843"/>
    </source>
</evidence>
<dbReference type="OrthoDB" id="6077919at2759"/>
<reference evidence="3" key="1">
    <citation type="submission" date="2019-08" db="EMBL/GenBank/DDBJ databases">
        <title>The genome of the North American firefly Photinus pyralis.</title>
        <authorList>
            <consortium name="Photinus pyralis genome working group"/>
            <person name="Fallon T.R."/>
            <person name="Sander Lower S.E."/>
            <person name="Weng J.-K."/>
        </authorList>
    </citation>
    <scope>NUCLEOTIDE SEQUENCE</scope>
    <source>
        <strain evidence="3">TRF0915ILg1</strain>
        <tissue evidence="3">Whole body</tissue>
    </source>
</reference>
<protein>
    <recommendedName>
        <fullName evidence="2">PiggyBac transposable element-derived protein domain-containing protein</fullName>
    </recommendedName>
</protein>
<dbReference type="Proteomes" id="UP000801492">
    <property type="component" value="Unassembled WGS sequence"/>
</dbReference>
<sequence>MSAPGAKKQRLQTSKDPEVWIRWYEELSSGEESPLDEEDESEVEEDTMEKSNHETYSEQEVSSDKDQNMTEKNLTYVETMRKDKRKIPNEFLPKRNKEEQTSLFGFQEKFTMVSYGPKKNKAVILISSINHDNAIDHDSGQNKKPEIISFYNQTKIGVNLVDQMHEKYNVARNTNRLPMVIFYANNSGEKVLRNDFIKNFAWKLIKPQIEYRSAIASLPRELRRPARVLLGVEEVLLLSSNRPENIRMRYLEEWFLTYPDHECILLESNENPGCV</sequence>
<dbReference type="InterPro" id="IPR029526">
    <property type="entry name" value="PGBD"/>
</dbReference>
<feature type="region of interest" description="Disordered" evidence="1">
    <location>
        <begin position="22"/>
        <end position="71"/>
    </location>
</feature>
<evidence type="ECO:0000313" key="4">
    <source>
        <dbReference type="Proteomes" id="UP000801492"/>
    </source>
</evidence>
<feature type="compositionally biased region" description="Acidic residues" evidence="1">
    <location>
        <begin position="33"/>
        <end position="47"/>
    </location>
</feature>
<keyword evidence="4" id="KW-1185">Reference proteome</keyword>